<reference evidence="1 2" key="1">
    <citation type="journal article" date="2021" name="BMC Genomics">
        <title>Datura genome reveals duplications of psychoactive alkaloid biosynthetic genes and high mutation rate following tissue culture.</title>
        <authorList>
            <person name="Rajewski A."/>
            <person name="Carter-House D."/>
            <person name="Stajich J."/>
            <person name="Litt A."/>
        </authorList>
    </citation>
    <scope>NUCLEOTIDE SEQUENCE [LARGE SCALE GENOMIC DNA]</scope>
    <source>
        <strain evidence="1">AR-01</strain>
    </source>
</reference>
<organism evidence="1 2">
    <name type="scientific">Datura stramonium</name>
    <name type="common">Jimsonweed</name>
    <name type="synonym">Common thornapple</name>
    <dbReference type="NCBI Taxonomy" id="4076"/>
    <lineage>
        <taxon>Eukaryota</taxon>
        <taxon>Viridiplantae</taxon>
        <taxon>Streptophyta</taxon>
        <taxon>Embryophyta</taxon>
        <taxon>Tracheophyta</taxon>
        <taxon>Spermatophyta</taxon>
        <taxon>Magnoliopsida</taxon>
        <taxon>eudicotyledons</taxon>
        <taxon>Gunneridae</taxon>
        <taxon>Pentapetalae</taxon>
        <taxon>asterids</taxon>
        <taxon>lamiids</taxon>
        <taxon>Solanales</taxon>
        <taxon>Solanaceae</taxon>
        <taxon>Solanoideae</taxon>
        <taxon>Datureae</taxon>
        <taxon>Datura</taxon>
    </lineage>
</organism>
<dbReference type="EMBL" id="JACEIK010000510">
    <property type="protein sequence ID" value="MCD7458281.1"/>
    <property type="molecule type" value="Genomic_DNA"/>
</dbReference>
<protein>
    <submittedName>
        <fullName evidence="1">Uncharacterized protein</fullName>
    </submittedName>
</protein>
<dbReference type="Proteomes" id="UP000823775">
    <property type="component" value="Unassembled WGS sequence"/>
</dbReference>
<evidence type="ECO:0000313" key="1">
    <source>
        <dbReference type="EMBL" id="MCD7458281.1"/>
    </source>
</evidence>
<accession>A0ABS8SHC7</accession>
<keyword evidence="2" id="KW-1185">Reference proteome</keyword>
<evidence type="ECO:0000313" key="2">
    <source>
        <dbReference type="Proteomes" id="UP000823775"/>
    </source>
</evidence>
<name>A0ABS8SHC7_DATST</name>
<sequence>MDSSYGLSEEMTSIHHGNSIFLVEIRGKGFGQLDQRLAIAVSNYDSQLHWNRWSHPVHIYYCVSRISLMLFFKTRCRYHQGLISKWLVVKGEFQRGN</sequence>
<proteinExistence type="predicted"/>
<comment type="caution">
    <text evidence="1">The sequence shown here is derived from an EMBL/GenBank/DDBJ whole genome shotgun (WGS) entry which is preliminary data.</text>
</comment>
<gene>
    <name evidence="1" type="ORF">HAX54_037781</name>
</gene>